<dbReference type="EMBL" id="NIQC01000001">
    <property type="protein sequence ID" value="OWZ84859.1"/>
    <property type="molecule type" value="Genomic_DNA"/>
</dbReference>
<dbReference type="PROSITE" id="PS51482">
    <property type="entry name" value="DEGV"/>
    <property type="match status" value="1"/>
</dbReference>
<comment type="caution">
    <text evidence="3">The sequence shown here is derived from an EMBL/GenBank/DDBJ whole genome shotgun (WGS) entry which is preliminary data.</text>
</comment>
<dbReference type="Proteomes" id="UP000214588">
    <property type="component" value="Unassembled WGS sequence"/>
</dbReference>
<reference evidence="3 4" key="1">
    <citation type="submission" date="2017-06" db="EMBL/GenBank/DDBJ databases">
        <title>Draft Genome Sequence of Natranaerobius trueperi halophilic, alkalithermophilic bacteria from soda lakes.</title>
        <authorList>
            <person name="Zhao B."/>
        </authorList>
    </citation>
    <scope>NUCLEOTIDE SEQUENCE [LARGE SCALE GENOMIC DNA]</scope>
    <source>
        <strain evidence="3 4">DSM 18760</strain>
    </source>
</reference>
<dbReference type="Pfam" id="PF02645">
    <property type="entry name" value="DegV"/>
    <property type="match status" value="1"/>
</dbReference>
<keyword evidence="4" id="KW-1185">Reference proteome</keyword>
<dbReference type="PANTHER" id="PTHR33434">
    <property type="entry name" value="DEGV DOMAIN-CONTAINING PROTEIN DR_1986-RELATED"/>
    <property type="match status" value="1"/>
</dbReference>
<dbReference type="SUPFAM" id="SSF82549">
    <property type="entry name" value="DAK1/DegV-like"/>
    <property type="match status" value="1"/>
</dbReference>
<comment type="function">
    <text evidence="1">May bind long-chain fatty acids, such as palmitate, and may play a role in lipid transport or fatty acid metabolism.</text>
</comment>
<proteinExistence type="predicted"/>
<name>A0A226C323_9FIRM</name>
<organism evidence="3 4">
    <name type="scientific">Natranaerobius trueperi</name>
    <dbReference type="NCBI Taxonomy" id="759412"/>
    <lineage>
        <taxon>Bacteria</taxon>
        <taxon>Bacillati</taxon>
        <taxon>Bacillota</taxon>
        <taxon>Clostridia</taxon>
        <taxon>Natranaerobiales</taxon>
        <taxon>Natranaerobiaceae</taxon>
        <taxon>Natranaerobius</taxon>
    </lineage>
</organism>
<gene>
    <name evidence="3" type="ORF">CDO51_00175</name>
</gene>
<keyword evidence="2" id="KW-0446">Lipid-binding</keyword>
<sequence>MVKIITDSGSDLPQKLAKENDIEVMPLYFHIEDKEFKDGDIDPKELYDEMRAGKGTKTAQLTYMDLRETFEKYAKDKESVIYLTFSSQLSGTYQTACMVKDELLEEYPDFDLTIIDTKCASLGQGMVVYRVARLKHEGYDKDELIKAANFYKDHTEHIFTVDDLEYLKRGGRVSKASAFVGGMLNIKPILHVEDGKLVPIKKVRGRKKVHKNMTDLVEERGMLLKDQVIGINHADDKEGADKLKEMLREKFGCSEFVEGMIGSVIGAHAGPGTLSVYFLNNIPKDYLGLFSNQ</sequence>
<protein>
    <submittedName>
        <fullName evidence="3">Fatty acid-binding protein DegV</fullName>
    </submittedName>
</protein>
<dbReference type="AlphaFoldDB" id="A0A226C323"/>
<dbReference type="OrthoDB" id="9781230at2"/>
<dbReference type="GO" id="GO:0008289">
    <property type="term" value="F:lipid binding"/>
    <property type="evidence" value="ECO:0007669"/>
    <property type="project" value="UniProtKB-KW"/>
</dbReference>
<dbReference type="RefSeq" id="WP_089022283.1">
    <property type="nucleotide sequence ID" value="NZ_NIQC01000001.1"/>
</dbReference>
<dbReference type="InterPro" id="IPR050270">
    <property type="entry name" value="DegV_domain_contain"/>
</dbReference>
<dbReference type="PANTHER" id="PTHR33434:SF3">
    <property type="entry name" value="DEGV DOMAIN-CONTAINING PROTEIN YITS"/>
    <property type="match status" value="1"/>
</dbReference>
<evidence type="ECO:0000256" key="2">
    <source>
        <dbReference type="ARBA" id="ARBA00023121"/>
    </source>
</evidence>
<dbReference type="NCBIfam" id="TIGR00762">
    <property type="entry name" value="DegV"/>
    <property type="match status" value="1"/>
</dbReference>
<dbReference type="Gene3D" id="3.40.50.10170">
    <property type="match status" value="1"/>
</dbReference>
<evidence type="ECO:0000313" key="3">
    <source>
        <dbReference type="EMBL" id="OWZ84859.1"/>
    </source>
</evidence>
<evidence type="ECO:0000256" key="1">
    <source>
        <dbReference type="ARBA" id="ARBA00003238"/>
    </source>
</evidence>
<evidence type="ECO:0000313" key="4">
    <source>
        <dbReference type="Proteomes" id="UP000214588"/>
    </source>
</evidence>
<accession>A0A226C323</accession>
<dbReference type="Gene3D" id="3.30.1180.10">
    <property type="match status" value="1"/>
</dbReference>
<dbReference type="InterPro" id="IPR043168">
    <property type="entry name" value="DegV_C"/>
</dbReference>
<dbReference type="InterPro" id="IPR003797">
    <property type="entry name" value="DegV"/>
</dbReference>